<feature type="region of interest" description="Disordered" evidence="5">
    <location>
        <begin position="255"/>
        <end position="281"/>
    </location>
</feature>
<evidence type="ECO:0000256" key="4">
    <source>
        <dbReference type="ARBA" id="ARBA00023172"/>
    </source>
</evidence>
<evidence type="ECO:0000256" key="5">
    <source>
        <dbReference type="SAM" id="MobiDB-lite"/>
    </source>
</evidence>
<dbReference type="PANTHER" id="PTHR30349">
    <property type="entry name" value="PHAGE INTEGRASE-RELATED"/>
    <property type="match status" value="1"/>
</dbReference>
<evidence type="ECO:0000313" key="8">
    <source>
        <dbReference type="Proteomes" id="UP001363460"/>
    </source>
</evidence>
<dbReference type="RefSeq" id="WP_338577690.1">
    <property type="nucleotide sequence ID" value="NZ_CP146369.1"/>
</dbReference>
<feature type="region of interest" description="Disordered" evidence="5">
    <location>
        <begin position="406"/>
        <end position="425"/>
    </location>
</feature>
<keyword evidence="4" id="KW-0233">DNA recombination</keyword>
<dbReference type="InterPro" id="IPR002104">
    <property type="entry name" value="Integrase_catalytic"/>
</dbReference>
<keyword evidence="8" id="KW-1185">Reference proteome</keyword>
<evidence type="ECO:0000256" key="2">
    <source>
        <dbReference type="ARBA" id="ARBA00022908"/>
    </source>
</evidence>
<dbReference type="SUPFAM" id="SSF56349">
    <property type="entry name" value="DNA breaking-rejoining enzymes"/>
    <property type="match status" value="1"/>
</dbReference>
<name>A0ABZ2ICI9_9CAUL</name>
<dbReference type="InterPro" id="IPR013762">
    <property type="entry name" value="Integrase-like_cat_sf"/>
</dbReference>
<evidence type="ECO:0000313" key="7">
    <source>
        <dbReference type="EMBL" id="WWT55228.1"/>
    </source>
</evidence>
<sequence length="647" mass="72846">MSLVTNVFRRGGSYYFRTRVPAALQQLIGRKELWRSLRTPDARLARKRATSAALLTERLWICLEHSMSSSSDLLTRAEIQTLVDDWLRAELDEDASLRRRTEQDREGEWFAGVIMERSSDGSPDAVVERLSEGALAALLAESDQVREARYGKPRYLITDVNEVHLERIRRAALYEESAKRFELGDKSLAAQHAADLLTRHGFQVQTDSDAFDIATRLMMRAHRDLLDATRRRDITLWRPILDDDPAEKVINRLAPSSKPDAQKDLNGPAASVQKSPSRRASLPFKDAAKDALIAISRTENFKPKRRDDYQNAIDTFVDWFGRDPALHEVTPEIAGDYQVALTQHPSRAAIRPAYRDLATFAERSAKAASLNEEQLLNPVTINGKYLTPLRRIYAWHKKAGSGLDNPFDGIAAPKPRKSDPRKARRDFTHAEVQRFLNLPAFTGAQAAHGSGSSRSGTVRIRDHRFWVPLICFFSGMRLNEACGLAIADMKEESGITFFHVRDEFEDQSVKANASRRKVPLHHELVRLGLIAEVRHWKASGRLRLFPELKADAKGYYSHGPSKLFNRWAKNIADSDPDDPGALVFHSSRHTVVTRLRAAHIRQDVSQEIVGHEAGDVHSGYGKVDVPTLKAAIDKIAYPGLDLSRLEI</sequence>
<accession>A0ABZ2ICI9</accession>
<proteinExistence type="inferred from homology"/>
<reference evidence="7 8" key="1">
    <citation type="submission" date="2024-02" db="EMBL/GenBank/DDBJ databases">
        <title>Distribution and functional of Brevundimonas-related endobacteria within Verticillium dahliae.</title>
        <authorList>
            <person name="Zeng H."/>
        </authorList>
    </citation>
    <scope>NUCLEOTIDE SEQUENCE [LARGE SCALE GENOMIC DNA]</scope>
    <source>
        <strain evidence="7 8">TRM 44200</strain>
    </source>
</reference>
<dbReference type="Pfam" id="PF20172">
    <property type="entry name" value="DUF6538"/>
    <property type="match status" value="1"/>
</dbReference>
<dbReference type="PANTHER" id="PTHR30349:SF41">
    <property type="entry name" value="INTEGRASE_RECOMBINASE PROTEIN MJ0367-RELATED"/>
    <property type="match status" value="1"/>
</dbReference>
<evidence type="ECO:0000256" key="1">
    <source>
        <dbReference type="ARBA" id="ARBA00008857"/>
    </source>
</evidence>
<dbReference type="Gene3D" id="1.10.443.10">
    <property type="entry name" value="Intergrase catalytic core"/>
    <property type="match status" value="1"/>
</dbReference>
<organism evidence="7 8">
    <name type="scientific">Brevundimonas olei</name>
    <dbReference type="NCBI Taxonomy" id="657642"/>
    <lineage>
        <taxon>Bacteria</taxon>
        <taxon>Pseudomonadati</taxon>
        <taxon>Pseudomonadota</taxon>
        <taxon>Alphaproteobacteria</taxon>
        <taxon>Caulobacterales</taxon>
        <taxon>Caulobacteraceae</taxon>
        <taxon>Brevundimonas</taxon>
    </lineage>
</organism>
<gene>
    <name evidence="7" type="ORF">V8J38_01965</name>
</gene>
<dbReference type="InterPro" id="IPR011010">
    <property type="entry name" value="DNA_brk_join_enz"/>
</dbReference>
<dbReference type="EMBL" id="CP146369">
    <property type="protein sequence ID" value="WWT55228.1"/>
    <property type="molecule type" value="Genomic_DNA"/>
</dbReference>
<dbReference type="InterPro" id="IPR050090">
    <property type="entry name" value="Tyrosine_recombinase_XerCD"/>
</dbReference>
<feature type="domain" description="Tyr recombinase" evidence="6">
    <location>
        <begin position="422"/>
        <end position="633"/>
    </location>
</feature>
<feature type="compositionally biased region" description="Basic and acidic residues" evidence="5">
    <location>
        <begin position="416"/>
        <end position="425"/>
    </location>
</feature>
<keyword evidence="2" id="KW-0229">DNA integration</keyword>
<evidence type="ECO:0000256" key="3">
    <source>
        <dbReference type="ARBA" id="ARBA00023125"/>
    </source>
</evidence>
<protein>
    <submittedName>
        <fullName evidence="7">Site-specific integrase</fullName>
    </submittedName>
</protein>
<dbReference type="CDD" id="cd01184">
    <property type="entry name" value="INT_C_like_1"/>
    <property type="match status" value="1"/>
</dbReference>
<dbReference type="InterPro" id="IPR046668">
    <property type="entry name" value="DUF6538"/>
</dbReference>
<dbReference type="Pfam" id="PF00589">
    <property type="entry name" value="Phage_integrase"/>
    <property type="match status" value="1"/>
</dbReference>
<evidence type="ECO:0000259" key="6">
    <source>
        <dbReference type="PROSITE" id="PS51898"/>
    </source>
</evidence>
<comment type="similarity">
    <text evidence="1">Belongs to the 'phage' integrase family.</text>
</comment>
<dbReference type="Proteomes" id="UP001363460">
    <property type="component" value="Chromosome"/>
</dbReference>
<dbReference type="PROSITE" id="PS51898">
    <property type="entry name" value="TYR_RECOMBINASE"/>
    <property type="match status" value="1"/>
</dbReference>
<keyword evidence="3" id="KW-0238">DNA-binding</keyword>